<proteinExistence type="predicted"/>
<evidence type="ECO:0000313" key="2">
    <source>
        <dbReference type="Proteomes" id="UP000183471"/>
    </source>
</evidence>
<gene>
    <name evidence="1" type="ORF">SAMN05216402_0888</name>
</gene>
<accession>A0ABY0T8P6</accession>
<comment type="caution">
    <text evidence="1">The sequence shown here is derived from an EMBL/GenBank/DDBJ whole genome shotgun (WGS) entry which is preliminary data.</text>
</comment>
<protein>
    <submittedName>
        <fullName evidence="1">Beta-barrel porin-2, OmpL-like. bbp2</fullName>
    </submittedName>
</protein>
<evidence type="ECO:0000313" key="1">
    <source>
        <dbReference type="EMBL" id="SDQ44828.1"/>
    </source>
</evidence>
<dbReference type="Pfam" id="PF07642">
    <property type="entry name" value="BBP2"/>
    <property type="match status" value="1"/>
</dbReference>
<reference evidence="1 2" key="1">
    <citation type="submission" date="2016-10" db="EMBL/GenBank/DDBJ databases">
        <authorList>
            <person name="Varghese N."/>
            <person name="Submissions S."/>
        </authorList>
    </citation>
    <scope>NUCLEOTIDE SEQUENCE [LARGE SCALE GENOMIC DNA]</scope>
    <source>
        <strain evidence="1 2">Nl1</strain>
    </source>
</reference>
<organism evidence="1 2">
    <name type="scientific">Nitrosospira multiformis</name>
    <dbReference type="NCBI Taxonomy" id="1231"/>
    <lineage>
        <taxon>Bacteria</taxon>
        <taxon>Pseudomonadati</taxon>
        <taxon>Pseudomonadota</taxon>
        <taxon>Betaproteobacteria</taxon>
        <taxon>Nitrosomonadales</taxon>
        <taxon>Nitrosomonadaceae</taxon>
        <taxon>Nitrosospira</taxon>
    </lineage>
</organism>
<keyword evidence="2" id="KW-1185">Reference proteome</keyword>
<dbReference type="Proteomes" id="UP000183471">
    <property type="component" value="Unassembled WGS sequence"/>
</dbReference>
<sequence>MTCLPERRVQMRVAFIVGSLFATAMHLPEAHANPAAYIAANTAADNAAAANIAAAPAADTGSNSVVDFFKKSGIRVGGWINGGATFNPSHIDGFNGPVTFGDQANRFQLNQFNVFLERAVVAQGSKWDFGGRFDVLFGTDAIFTQAYGVPAFDVNSGQPLARSNWDLDLCCASTRYYGIAIPQAYVEAYVPVGNGLNVKVGHFYTPIGYESVPAPNNFFYSHAYTMQYGEPFTHTGALGNYYINKNWMLMGGTTTGSATGGWDGGFDKQLGNWGGLAGITWTSDDLGSSANISGSYAQTSTRSNEPWGMYSIVLKHRITPNTNFVLQHDHGYAGGVLVNGVVQNAEWYGINTHTYYDITPDLSIGVRAEWFRDRDGFRVFSPGRVSAATNNQGLSYALGSGRFGNATSAPADYYAVTLGMNWKAARTLKMDWKAMKQFNVRPNVRYDAADGLHGVDYRPFGGHKDQVVLSLDFMLPF</sequence>
<dbReference type="InterPro" id="IPR011486">
    <property type="entry name" value="BBP2"/>
</dbReference>
<dbReference type="EMBL" id="FNKY01000001">
    <property type="protein sequence ID" value="SDQ44828.1"/>
    <property type="molecule type" value="Genomic_DNA"/>
</dbReference>
<name>A0ABY0T8P6_9PROT</name>